<protein>
    <recommendedName>
        <fullName evidence="3">Chromo domain-containing protein</fullName>
    </recommendedName>
</protein>
<dbReference type="SUPFAM" id="SSF88697">
    <property type="entry name" value="PUA domain-like"/>
    <property type="match status" value="1"/>
</dbReference>
<dbReference type="InterPro" id="IPR016197">
    <property type="entry name" value="Chromo-like_dom_sf"/>
</dbReference>
<dbReference type="EMBL" id="JALLPJ020000982">
    <property type="protein sequence ID" value="KAL3778515.1"/>
    <property type="molecule type" value="Genomic_DNA"/>
</dbReference>
<feature type="compositionally biased region" description="Basic residues" evidence="2">
    <location>
        <begin position="1493"/>
        <end position="1502"/>
    </location>
</feature>
<feature type="region of interest" description="Disordered" evidence="2">
    <location>
        <begin position="449"/>
        <end position="485"/>
    </location>
</feature>
<feature type="compositionally biased region" description="Basic and acidic residues" evidence="2">
    <location>
        <begin position="1226"/>
        <end position="1249"/>
    </location>
</feature>
<sequence length="1762" mass="192045">MNSSVNPPASVNPSGGITSFTNDDGGSTSLSSALAETVANLACFGSSVRDANASGAGASAVAPRFSQSAAAAEPAAAGELKHLRKFSVANPLNGAGIVRQSNNLQIQQQPQQQAVLPRATNAQSITQQKCQGGKIAKTAEKHQGTLSQNNRNSKPPAHHGILPPVPALHPNHETSKSIINKIQRINKPQSIANNNDSMSHTVASLAQMSNFATPRKHPILLETTSHSAPVHHHKSLNTTSSKRHERSLSGPIVSGTAFSAVVALQKKAGSPSTNEGKNTAPPPPSTLKKSPLVLPSKKSQNSSEALEQIALVSNSIGKRSTPPKKIPTSNNKVRHSDGAPIIAGTAAAAMAIATAARIATSSEGKNATLHGFGMLDTNCMQDEESLDRMVSLSTKAVLGMEQGAAKDNVVRITPEENVGAGSASVGVQIQSSKALHQRTVASSAGLNIRSSQPLHHQQKTGAGSCSTAGLQIKSSRPLHQQSSTSAAASLGFQKISQHHSVGSSSTAGFQIKSSQPLHQQSAASCSTAGFKIKSSLPLHQKPLTVTLSSSQPSYLNASHMSSSTSNAGRSPLGGMDILADIICHVPPMAVPESSAQSNPYSHNSYHPPQHHHYPIQKSVPAIPSYQEIYQEMGIAPQHTTTEYQYNKNEVLLQYSYPRPSYSVETISRSDADPSQQQRLPYHYGHPPGSEIEEGKELYTRKDLLLMGGHLFQDKDVHGSMKEGADSVVLCNLERDIREADGLCWFLYSCDRTNGGAALCRSYHKRRAIRVFRSSSLNGKFASPYLDEDEDDEIGYRYDGLYMVRAVWDVHGNETEAFPSTGAEGWQTYFFTRLPKKPLDGRTEPGMQYNSMGLQELWGSIQKMRGVRRPKKFEIPQAPMTLPPMKMSAITGDFKDRKSATYRPPVVQEPIQEKTLPEKASNDGRKKQPEPPLFDSSSDEEAPEQPRGAAKRSESTSPSRSERSPKIAPRPIPNKVVTPRPRLSSNAQELKKTATSLAAKRMASTESDSSDSESEHPVHPKRPKVEYPKLVSSSPTKRPNNLAQVISTLLPKRATAAKAEAANRDMLGKKKKRPSSRSSTSAASSPRKRPRRSKQDDDSSSLSINGVDPDILTVGSRVLVQYKGSLFKATIRKRREKNGKHDFQIHYDGNKKSNVHWVAVDRIDKILHIAIDTSAATKSVGNKKSKRGGWNKKKSESDEENDTDHSDDESVHSKEIIESKTAASPKRKPEETEVKPEETEAKPEEEHAKPSGESSSVPAKPARGSPASVRSKPPLEDDDTEEVSTVAASKGSDEEMLRKETNETIATTSTNNFKRNRVTVFDDVQVARGMSNSPSKRNILLNKSCTLSSDGVDVPSLDGDAASTKEEPDQSSELADGETQEAGDSVVDLKFPIGTHVYVEYRRIFYSSTILQTRQKRKLREYLVHYEGYKKASDRWVKESNLHEVNAETTRRFDEQRLTSSNIALQPDLSGPADSSMTTRGKTNDASDDQSHQHFTRQKKPPSRTRSDASDATKLVDIESGVAFLPGSVVFVELSGALYLAKMVKKRFSGERTEYLVSYDGYDSDYDAWNPIHTIYEVNPQTKRVFNKMNADIKSGIQSKRPDPPKNKPERKKRDSTSTRSSTTVQVEAKSVTKEVFSSPPLPRRRGGRKNDDNDDSISTSDQASKQSSAAAAAQASFSPVDMQGIPPGVEFLPGSTLFAQRNGALCLAKMLKKRGKGDFMEYFVQFNDGTDNNESLWVSTALVYEINPQTKRMFRQLSNNKS</sequence>
<dbReference type="Pfam" id="PF11717">
    <property type="entry name" value="Tudor-knot"/>
    <property type="match status" value="1"/>
</dbReference>
<name>A0ABD3NWF3_9STRA</name>
<dbReference type="SUPFAM" id="SSF54160">
    <property type="entry name" value="Chromo domain-like"/>
    <property type="match status" value="3"/>
</dbReference>
<dbReference type="Pfam" id="PF02182">
    <property type="entry name" value="SAD_SRA"/>
    <property type="match status" value="1"/>
</dbReference>
<dbReference type="InterPro" id="IPR025995">
    <property type="entry name" value="Tudor-knot"/>
</dbReference>
<feature type="region of interest" description="Disordered" evidence="2">
    <location>
        <begin position="223"/>
        <end position="249"/>
    </location>
</feature>
<reference evidence="4 5" key="1">
    <citation type="submission" date="2024-10" db="EMBL/GenBank/DDBJ databases">
        <title>Updated reference genomes for cyclostephanoid diatoms.</title>
        <authorList>
            <person name="Roberts W.R."/>
            <person name="Alverson A.J."/>
        </authorList>
    </citation>
    <scope>NUCLEOTIDE SEQUENCE [LARGE SCALE GENOMIC DNA]</scope>
    <source>
        <strain evidence="4 5">AJA010-31</strain>
    </source>
</reference>
<feature type="compositionally biased region" description="Low complexity" evidence="2">
    <location>
        <begin position="1656"/>
        <end position="1675"/>
    </location>
</feature>
<feature type="region of interest" description="Disordered" evidence="2">
    <location>
        <begin position="1457"/>
        <end position="1511"/>
    </location>
</feature>
<feature type="region of interest" description="Disordered" evidence="2">
    <location>
        <begin position="266"/>
        <end position="305"/>
    </location>
</feature>
<feature type="region of interest" description="Disordered" evidence="2">
    <location>
        <begin position="901"/>
        <end position="1038"/>
    </location>
</feature>
<feature type="region of interest" description="Disordered" evidence="2">
    <location>
        <begin position="1592"/>
        <end position="1675"/>
    </location>
</feature>
<feature type="compositionally biased region" description="Basic and acidic residues" evidence="2">
    <location>
        <begin position="1012"/>
        <end position="1026"/>
    </location>
</feature>
<feature type="region of interest" description="Disordered" evidence="2">
    <location>
        <begin position="1055"/>
        <end position="1106"/>
    </location>
</feature>
<dbReference type="Proteomes" id="UP001530400">
    <property type="component" value="Unassembled WGS sequence"/>
</dbReference>
<gene>
    <name evidence="4" type="ORF">ACHAWO_003922</name>
</gene>
<evidence type="ECO:0000313" key="5">
    <source>
        <dbReference type="Proteomes" id="UP001530400"/>
    </source>
</evidence>
<evidence type="ECO:0000256" key="1">
    <source>
        <dbReference type="ARBA" id="ARBA00023242"/>
    </source>
</evidence>
<feature type="compositionally biased region" description="Basic residues" evidence="2">
    <location>
        <begin position="229"/>
        <end position="245"/>
    </location>
</feature>
<organism evidence="4 5">
    <name type="scientific">Cyclotella atomus</name>
    <dbReference type="NCBI Taxonomy" id="382360"/>
    <lineage>
        <taxon>Eukaryota</taxon>
        <taxon>Sar</taxon>
        <taxon>Stramenopiles</taxon>
        <taxon>Ochrophyta</taxon>
        <taxon>Bacillariophyta</taxon>
        <taxon>Coscinodiscophyceae</taxon>
        <taxon>Thalassiosirophycidae</taxon>
        <taxon>Stephanodiscales</taxon>
        <taxon>Stephanodiscaceae</taxon>
        <taxon>Cyclotella</taxon>
    </lineage>
</organism>
<feature type="compositionally biased region" description="Basic and acidic residues" evidence="2">
    <location>
        <begin position="1207"/>
        <end position="1217"/>
    </location>
</feature>
<feature type="domain" description="Chromo" evidence="3">
    <location>
        <begin position="1404"/>
        <end position="1464"/>
    </location>
</feature>
<dbReference type="InterPro" id="IPR036987">
    <property type="entry name" value="SRA-YDG_sf"/>
</dbReference>
<evidence type="ECO:0000259" key="3">
    <source>
        <dbReference type="PROSITE" id="PS50013"/>
    </source>
</evidence>
<feature type="compositionally biased region" description="Polar residues" evidence="2">
    <location>
        <begin position="15"/>
        <end position="31"/>
    </location>
</feature>
<feature type="compositionally biased region" description="Basic and acidic residues" evidence="2">
    <location>
        <begin position="1481"/>
        <end position="1491"/>
    </location>
</feature>
<keyword evidence="5" id="KW-1185">Reference proteome</keyword>
<feature type="compositionally biased region" description="Low complexity" evidence="2">
    <location>
        <begin position="1075"/>
        <end position="1084"/>
    </location>
</feature>
<feature type="region of interest" description="Disordered" evidence="2">
    <location>
        <begin position="137"/>
        <end position="161"/>
    </location>
</feature>
<accession>A0ABD3NWF3</accession>
<dbReference type="Gene3D" id="2.30.280.10">
    <property type="entry name" value="SRA-YDG"/>
    <property type="match status" value="1"/>
</dbReference>
<feature type="compositionally biased region" description="Low complexity" evidence="2">
    <location>
        <begin position="286"/>
        <end position="299"/>
    </location>
</feature>
<feature type="compositionally biased region" description="Basic and acidic residues" evidence="2">
    <location>
        <begin position="910"/>
        <end position="928"/>
    </location>
</feature>
<dbReference type="InterPro" id="IPR000953">
    <property type="entry name" value="Chromo/chromo_shadow_dom"/>
</dbReference>
<feature type="compositionally biased region" description="Acidic residues" evidence="2">
    <location>
        <begin position="1196"/>
        <end position="1206"/>
    </location>
</feature>
<dbReference type="InterPro" id="IPR003105">
    <property type="entry name" value="SRA_YDG"/>
</dbReference>
<feature type="region of interest" description="Disordered" evidence="2">
    <location>
        <begin position="317"/>
        <end position="337"/>
    </location>
</feature>
<feature type="region of interest" description="Disordered" evidence="2">
    <location>
        <begin position="1176"/>
        <end position="1297"/>
    </location>
</feature>
<feature type="region of interest" description="Disordered" evidence="2">
    <location>
        <begin position="1"/>
        <end position="31"/>
    </location>
</feature>
<dbReference type="PROSITE" id="PS50013">
    <property type="entry name" value="CHROMO_2"/>
    <property type="match status" value="1"/>
</dbReference>
<feature type="compositionally biased region" description="Basic and acidic residues" evidence="2">
    <location>
        <begin position="1599"/>
        <end position="1616"/>
    </location>
</feature>
<dbReference type="Gene3D" id="2.30.30.140">
    <property type="match status" value="3"/>
</dbReference>
<feature type="region of interest" description="Disordered" evidence="2">
    <location>
        <begin position="1350"/>
        <end position="1382"/>
    </location>
</feature>
<keyword evidence="1" id="KW-0539">Nucleus</keyword>
<feature type="compositionally biased region" description="Polar residues" evidence="2">
    <location>
        <begin position="982"/>
        <end position="995"/>
    </location>
</feature>
<dbReference type="SMART" id="SM00466">
    <property type="entry name" value="SRA"/>
    <property type="match status" value="1"/>
</dbReference>
<evidence type="ECO:0000313" key="4">
    <source>
        <dbReference type="EMBL" id="KAL3778515.1"/>
    </source>
</evidence>
<comment type="caution">
    <text evidence="4">The sequence shown here is derived from an EMBL/GenBank/DDBJ whole genome shotgun (WGS) entry which is preliminary data.</text>
</comment>
<proteinExistence type="predicted"/>
<dbReference type="InterPro" id="IPR015947">
    <property type="entry name" value="PUA-like_sf"/>
</dbReference>
<feature type="compositionally biased region" description="Polar residues" evidence="2">
    <location>
        <begin position="144"/>
        <end position="153"/>
    </location>
</feature>
<feature type="compositionally biased region" description="Basic residues" evidence="2">
    <location>
        <begin position="1180"/>
        <end position="1191"/>
    </location>
</feature>
<evidence type="ECO:0000256" key="2">
    <source>
        <dbReference type="SAM" id="MobiDB-lite"/>
    </source>
</evidence>
<feature type="compositionally biased region" description="Low complexity" evidence="2">
    <location>
        <begin position="1"/>
        <end position="14"/>
    </location>
</feature>